<organism evidence="8 9">
    <name type="scientific">Acinetobacter gandensis</name>
    <dbReference type="NCBI Taxonomy" id="1443941"/>
    <lineage>
        <taxon>Bacteria</taxon>
        <taxon>Pseudomonadati</taxon>
        <taxon>Pseudomonadota</taxon>
        <taxon>Gammaproteobacteria</taxon>
        <taxon>Moraxellales</taxon>
        <taxon>Moraxellaceae</taxon>
        <taxon>Acinetobacter</taxon>
    </lineage>
</organism>
<sequence>MNIGQAAKSSGISAKMIRYYESIGLLNNAQRTDAGYRVYSEADVKTLSFLRHARDLGFSSEQMKELLGLWKNTDRQSAEVKQLALKHIETLNQKIADLQAMVQILQNSVDGCAGNEQAECNILNQIEKGVVNCCQHK</sequence>
<dbReference type="GO" id="GO:0045893">
    <property type="term" value="P:positive regulation of DNA-templated transcription"/>
    <property type="evidence" value="ECO:0007669"/>
    <property type="project" value="InterPro"/>
</dbReference>
<evidence type="ECO:0000259" key="7">
    <source>
        <dbReference type="PROSITE" id="PS50937"/>
    </source>
</evidence>
<proteinExistence type="predicted"/>
<feature type="coiled-coil region" evidence="6">
    <location>
        <begin position="81"/>
        <end position="108"/>
    </location>
</feature>
<dbReference type="NCBIfam" id="TIGR02044">
    <property type="entry name" value="CueR"/>
    <property type="match status" value="1"/>
</dbReference>
<dbReference type="InterPro" id="IPR047057">
    <property type="entry name" value="MerR_fam"/>
</dbReference>
<dbReference type="GO" id="GO:0003700">
    <property type="term" value="F:DNA-binding transcription factor activity"/>
    <property type="evidence" value="ECO:0007669"/>
    <property type="project" value="InterPro"/>
</dbReference>
<dbReference type="SUPFAM" id="SSF46955">
    <property type="entry name" value="Putative DNA-binding domain"/>
    <property type="match status" value="1"/>
</dbReference>
<dbReference type="PROSITE" id="PS50937">
    <property type="entry name" value="HTH_MERR_2"/>
    <property type="match status" value="1"/>
</dbReference>
<evidence type="ECO:0000256" key="3">
    <source>
        <dbReference type="ARBA" id="ARBA00023015"/>
    </source>
</evidence>
<dbReference type="STRING" id="1443941.A9J31_08600"/>
<evidence type="ECO:0000256" key="1">
    <source>
        <dbReference type="ARBA" id="ARBA00004496"/>
    </source>
</evidence>
<dbReference type="InterPro" id="IPR015358">
    <property type="entry name" value="Tscrpt_reg_MerR_DNA-bd"/>
</dbReference>
<evidence type="ECO:0000313" key="8">
    <source>
        <dbReference type="EMBL" id="OBX27732.1"/>
    </source>
</evidence>
<comment type="subcellular location">
    <subcellularLocation>
        <location evidence="1">Cytoplasm</location>
    </subcellularLocation>
</comment>
<dbReference type="OrthoDB" id="9808480at2"/>
<dbReference type="AlphaFoldDB" id="A0A1A7RAJ5"/>
<dbReference type="InterPro" id="IPR009061">
    <property type="entry name" value="DNA-bd_dom_put_sf"/>
</dbReference>
<accession>A0A1A7RAJ5</accession>
<dbReference type="Proteomes" id="UP000185753">
    <property type="component" value="Unassembled WGS sequence"/>
</dbReference>
<keyword evidence="9" id="KW-1185">Reference proteome</keyword>
<dbReference type="InterPro" id="IPR011789">
    <property type="entry name" value="CueR"/>
</dbReference>
<dbReference type="PROSITE" id="PS00552">
    <property type="entry name" value="HTH_MERR_1"/>
    <property type="match status" value="1"/>
</dbReference>
<evidence type="ECO:0000256" key="5">
    <source>
        <dbReference type="ARBA" id="ARBA00023163"/>
    </source>
</evidence>
<evidence type="ECO:0000256" key="4">
    <source>
        <dbReference type="ARBA" id="ARBA00023125"/>
    </source>
</evidence>
<dbReference type="EMBL" id="LZDS01000028">
    <property type="protein sequence ID" value="OBX27732.1"/>
    <property type="molecule type" value="Genomic_DNA"/>
</dbReference>
<dbReference type="Gene3D" id="1.10.1660.10">
    <property type="match status" value="1"/>
</dbReference>
<dbReference type="PANTHER" id="PTHR30204:SF94">
    <property type="entry name" value="HEAVY METAL-DEPENDENT TRANSCRIPTIONAL REGULATOR HI_0293-RELATED"/>
    <property type="match status" value="1"/>
</dbReference>
<dbReference type="RefSeq" id="WP_067766580.1">
    <property type="nucleotide sequence ID" value="NZ_CP183909.1"/>
</dbReference>
<dbReference type="PRINTS" id="PR00040">
    <property type="entry name" value="HTHMERR"/>
</dbReference>
<name>A0A1A7RAJ5_9GAMM</name>
<dbReference type="Pfam" id="PF09278">
    <property type="entry name" value="MerR-DNA-bind"/>
    <property type="match status" value="1"/>
</dbReference>
<dbReference type="PANTHER" id="PTHR30204">
    <property type="entry name" value="REDOX-CYCLING DRUG-SENSING TRANSCRIPTIONAL ACTIVATOR SOXR"/>
    <property type="match status" value="1"/>
</dbReference>
<evidence type="ECO:0000313" key="9">
    <source>
        <dbReference type="Proteomes" id="UP000185753"/>
    </source>
</evidence>
<reference evidence="9" key="1">
    <citation type="submission" date="2016-06" db="EMBL/GenBank/DDBJ databases">
        <authorList>
            <person name="Radolfova-Krizova L."/>
            <person name="Nemec A."/>
        </authorList>
    </citation>
    <scope>NUCLEOTIDE SEQUENCE [LARGE SCALE GENOMIC DNA]</scope>
    <source>
        <strain evidence="9">ANC 4275</strain>
    </source>
</reference>
<keyword evidence="3" id="KW-0805">Transcription regulation</keyword>
<keyword evidence="4" id="KW-0238">DNA-binding</keyword>
<gene>
    <name evidence="8" type="ORF">A9J31_08600</name>
</gene>
<dbReference type="CDD" id="cd01108">
    <property type="entry name" value="HTH_CueR"/>
    <property type="match status" value="1"/>
</dbReference>
<dbReference type="Pfam" id="PF00376">
    <property type="entry name" value="MerR"/>
    <property type="match status" value="1"/>
</dbReference>
<dbReference type="GO" id="GO:0003677">
    <property type="term" value="F:DNA binding"/>
    <property type="evidence" value="ECO:0007669"/>
    <property type="project" value="UniProtKB-KW"/>
</dbReference>
<comment type="caution">
    <text evidence="8">The sequence shown here is derived from an EMBL/GenBank/DDBJ whole genome shotgun (WGS) entry which is preliminary data.</text>
</comment>
<dbReference type="GO" id="GO:0005507">
    <property type="term" value="F:copper ion binding"/>
    <property type="evidence" value="ECO:0007669"/>
    <property type="project" value="InterPro"/>
</dbReference>
<dbReference type="GO" id="GO:0005737">
    <property type="term" value="C:cytoplasm"/>
    <property type="evidence" value="ECO:0007669"/>
    <property type="project" value="UniProtKB-SubCell"/>
</dbReference>
<feature type="domain" description="HTH merR-type" evidence="7">
    <location>
        <begin position="1"/>
        <end position="69"/>
    </location>
</feature>
<evidence type="ECO:0000256" key="2">
    <source>
        <dbReference type="ARBA" id="ARBA00022490"/>
    </source>
</evidence>
<dbReference type="InterPro" id="IPR000551">
    <property type="entry name" value="MerR-type_HTH_dom"/>
</dbReference>
<keyword evidence="6" id="KW-0175">Coiled coil</keyword>
<keyword evidence="2" id="KW-0963">Cytoplasm</keyword>
<protein>
    <submittedName>
        <fullName evidence="8">Cu(I)-responsive transcriptional regulator</fullName>
    </submittedName>
</protein>
<dbReference type="SMART" id="SM00422">
    <property type="entry name" value="HTH_MERR"/>
    <property type="match status" value="1"/>
</dbReference>
<keyword evidence="5" id="KW-0804">Transcription</keyword>
<evidence type="ECO:0000256" key="6">
    <source>
        <dbReference type="SAM" id="Coils"/>
    </source>
</evidence>